<keyword evidence="2" id="KW-1185">Reference proteome</keyword>
<gene>
    <name evidence="1" type="ORF">JZ751_016902</name>
</gene>
<dbReference type="Proteomes" id="UP000824540">
    <property type="component" value="Unassembled WGS sequence"/>
</dbReference>
<feature type="non-terminal residue" evidence="1">
    <location>
        <position position="93"/>
    </location>
</feature>
<organism evidence="1 2">
    <name type="scientific">Albula glossodonta</name>
    <name type="common">roundjaw bonefish</name>
    <dbReference type="NCBI Taxonomy" id="121402"/>
    <lineage>
        <taxon>Eukaryota</taxon>
        <taxon>Metazoa</taxon>
        <taxon>Chordata</taxon>
        <taxon>Craniata</taxon>
        <taxon>Vertebrata</taxon>
        <taxon>Euteleostomi</taxon>
        <taxon>Actinopterygii</taxon>
        <taxon>Neopterygii</taxon>
        <taxon>Teleostei</taxon>
        <taxon>Albuliformes</taxon>
        <taxon>Albulidae</taxon>
        <taxon>Albula</taxon>
    </lineage>
</organism>
<accession>A0A8T2MKN9</accession>
<feature type="non-terminal residue" evidence="1">
    <location>
        <position position="1"/>
    </location>
</feature>
<sequence length="93" mass="10200">GVSVRCEDDDDDSGQWVILSSSGGQPQPVQPHRPVLLPEASRLKLAQATVQQLLEGPLGSLLEDMVIPIISQYRWHRDPEHGGVLLFPVPVKV</sequence>
<protein>
    <submittedName>
        <fullName evidence="1">Uncharacterized protein</fullName>
    </submittedName>
</protein>
<name>A0A8T2MKN9_9TELE</name>
<reference evidence="1" key="1">
    <citation type="thesis" date="2021" institute="BYU ScholarsArchive" country="Provo, UT, USA">
        <title>Applications of and Algorithms for Genome Assembly and Genomic Analyses with an Emphasis on Marine Teleosts.</title>
        <authorList>
            <person name="Pickett B.D."/>
        </authorList>
    </citation>
    <scope>NUCLEOTIDE SEQUENCE</scope>
    <source>
        <strain evidence="1">HI-2016</strain>
    </source>
</reference>
<evidence type="ECO:0000313" key="1">
    <source>
        <dbReference type="EMBL" id="KAG9328033.1"/>
    </source>
</evidence>
<dbReference type="EMBL" id="JAFBMS010002812">
    <property type="protein sequence ID" value="KAG9328033.1"/>
    <property type="molecule type" value="Genomic_DNA"/>
</dbReference>
<comment type="caution">
    <text evidence="1">The sequence shown here is derived from an EMBL/GenBank/DDBJ whole genome shotgun (WGS) entry which is preliminary data.</text>
</comment>
<evidence type="ECO:0000313" key="2">
    <source>
        <dbReference type="Proteomes" id="UP000824540"/>
    </source>
</evidence>
<proteinExistence type="predicted"/>
<dbReference type="AlphaFoldDB" id="A0A8T2MKN9"/>